<proteinExistence type="predicted"/>
<evidence type="ECO:0000313" key="3">
    <source>
        <dbReference type="Proteomes" id="UP001374803"/>
    </source>
</evidence>
<evidence type="ECO:0000313" key="2">
    <source>
        <dbReference type="EMBL" id="WXB00833.1"/>
    </source>
</evidence>
<dbReference type="Gene3D" id="3.40.390.10">
    <property type="entry name" value="Collagenase (Catalytic Domain)"/>
    <property type="match status" value="1"/>
</dbReference>
<keyword evidence="1" id="KW-0732">Signal</keyword>
<keyword evidence="3" id="KW-1185">Reference proteome</keyword>
<dbReference type="EMBL" id="CP089983">
    <property type="protein sequence ID" value="WXB00833.1"/>
    <property type="molecule type" value="Genomic_DNA"/>
</dbReference>
<dbReference type="Proteomes" id="UP001374803">
    <property type="component" value="Chromosome"/>
</dbReference>
<dbReference type="InterPro" id="IPR024079">
    <property type="entry name" value="MetalloPept_cat_dom_sf"/>
</dbReference>
<dbReference type="RefSeq" id="WP_394830435.1">
    <property type="nucleotide sequence ID" value="NZ_CP089929.1"/>
</dbReference>
<dbReference type="Pfam" id="PF09471">
    <property type="entry name" value="Peptidase_M64"/>
    <property type="match status" value="1"/>
</dbReference>
<sequence>MAKKFRLVAFLCLLPTSVWANPYPDPNRVPHDPVSSAPLPVDIPLSSVAAIAAGVDIVRTEIEFTEQGERYRLASAVLERSGTQALLARSQKPDPYGSYHAVLKDVDGQIVGYDSIGTGVEFRRLTRALTFRFPVPTKPAELTVTAENPSTGATETVLRASVDPGTLPRVQVDPSTIEVRLLKQATATPELAVNLYAEGYLTSRKEQFWKDANKAVRALVDNHFPGAEHFTIQAVFSPSNKQLGAATNLGQPVPERDSFLGLYYPYWRPFERWYNVVYPTRESRYRKGIGSVPYDYPIAIVDSTRYWGVGNFNELTAIPGSHSSFVYLLLHEFGHYFGLNEEYEGGGPTELQFAPGISEPWSQNITFTPNKNTLKWRRWVAASTPVPTPESHWNGSTYGAYQGGYADSEPRNHSHKPGFDCTMESGRQFCPICKEAIQKKVDFDRGQ</sequence>
<organism evidence="2 3">
    <name type="scientific">Pendulispora rubella</name>
    <dbReference type="NCBI Taxonomy" id="2741070"/>
    <lineage>
        <taxon>Bacteria</taxon>
        <taxon>Pseudomonadati</taxon>
        <taxon>Myxococcota</taxon>
        <taxon>Myxococcia</taxon>
        <taxon>Myxococcales</taxon>
        <taxon>Sorangiineae</taxon>
        <taxon>Pendulisporaceae</taxon>
        <taxon>Pendulispora</taxon>
    </lineage>
</organism>
<name>A0ABZ2KQA4_9BACT</name>
<dbReference type="InterPro" id="IPR019026">
    <property type="entry name" value="Peptidase_M64_IgA"/>
</dbReference>
<reference evidence="2" key="1">
    <citation type="submission" date="2021-12" db="EMBL/GenBank/DDBJ databases">
        <title>Discovery of the Pendulisporaceae a myxobacterial family with distinct sporulation behavior and unique specialized metabolism.</title>
        <authorList>
            <person name="Garcia R."/>
            <person name="Popoff A."/>
            <person name="Bader C.D."/>
            <person name="Loehr J."/>
            <person name="Walesch S."/>
            <person name="Walt C."/>
            <person name="Boldt J."/>
            <person name="Bunk B."/>
            <person name="Haeckl F.J.F.P.J."/>
            <person name="Gunesch A.P."/>
            <person name="Birkelbach J."/>
            <person name="Nuebel U."/>
            <person name="Pietschmann T."/>
            <person name="Bach T."/>
            <person name="Mueller R."/>
        </authorList>
    </citation>
    <scope>NUCLEOTIDE SEQUENCE</scope>
    <source>
        <strain evidence="2">MSr11367</strain>
    </source>
</reference>
<gene>
    <name evidence="2" type="ORF">LVJ94_28410</name>
</gene>
<evidence type="ECO:0000256" key="1">
    <source>
        <dbReference type="SAM" id="SignalP"/>
    </source>
</evidence>
<feature type="signal peptide" evidence="1">
    <location>
        <begin position="1"/>
        <end position="20"/>
    </location>
</feature>
<protein>
    <submittedName>
        <fullName evidence="2">M64 family metallopeptidase</fullName>
    </submittedName>
</protein>
<accession>A0ABZ2KQA4</accession>
<feature type="chain" id="PRO_5046803007" evidence="1">
    <location>
        <begin position="21"/>
        <end position="447"/>
    </location>
</feature>